<protein>
    <recommendedName>
        <fullName evidence="36">Activated CDC42 kinase 1</fullName>
        <ecNumber evidence="10">2.7.10.2</ecNumber>
        <ecNumber evidence="11">2.7.11.1</ecNumber>
    </recommendedName>
    <alternativeName>
        <fullName evidence="37">Tyrosine kinase non-receptor protein 2</fullName>
    </alternativeName>
</protein>
<evidence type="ECO:0000256" key="7">
    <source>
        <dbReference type="ARBA" id="ARBA00004514"/>
    </source>
</evidence>
<dbReference type="GO" id="GO:0005886">
    <property type="term" value="C:plasma membrane"/>
    <property type="evidence" value="ECO:0007669"/>
    <property type="project" value="UniProtKB-SubCell"/>
</dbReference>
<dbReference type="Pfam" id="PF07714">
    <property type="entry name" value="PK_Tyr_Ser-Thr"/>
    <property type="match status" value="1"/>
</dbReference>
<dbReference type="CTD" id="107482"/>
<dbReference type="Pfam" id="PF00018">
    <property type="entry name" value="SH3_1"/>
    <property type="match status" value="1"/>
</dbReference>
<evidence type="ECO:0000256" key="11">
    <source>
        <dbReference type="ARBA" id="ARBA00012513"/>
    </source>
</evidence>
<name>A0A6J2Y9F5_SITOR</name>
<dbReference type="PROSITE" id="PS50011">
    <property type="entry name" value="PROTEIN_KINASE_DOM"/>
    <property type="match status" value="1"/>
</dbReference>
<reference evidence="45 46" key="1">
    <citation type="submission" date="2025-04" db="UniProtKB">
        <authorList>
            <consortium name="RefSeq"/>
        </authorList>
    </citation>
    <scope>IDENTIFICATION</scope>
    <source>
        <tissue evidence="45 46">Gonads</tissue>
    </source>
</reference>
<dbReference type="GO" id="GO:0004715">
    <property type="term" value="F:non-membrane spanning protein tyrosine kinase activity"/>
    <property type="evidence" value="ECO:0007669"/>
    <property type="project" value="UniProtKB-EC"/>
</dbReference>
<dbReference type="InterPro" id="IPR037085">
    <property type="entry name" value="Cdc42-bd-like_dom_sf"/>
</dbReference>
<dbReference type="Pfam" id="PF22931">
    <property type="entry name" value="SAM_TNK"/>
    <property type="match status" value="1"/>
</dbReference>
<dbReference type="InterPro" id="IPR008266">
    <property type="entry name" value="Tyr_kinase_AS"/>
</dbReference>
<evidence type="ECO:0000256" key="2">
    <source>
        <dbReference type="ARBA" id="ARBA00004123"/>
    </source>
</evidence>
<evidence type="ECO:0000256" key="34">
    <source>
        <dbReference type="ARBA" id="ARBA00048679"/>
    </source>
</evidence>
<keyword evidence="21 39" id="KW-0547">Nucleotide-binding</keyword>
<evidence type="ECO:0000256" key="5">
    <source>
        <dbReference type="ARBA" id="ARBA00004180"/>
    </source>
</evidence>
<evidence type="ECO:0000256" key="20">
    <source>
        <dbReference type="ARBA" id="ARBA00022723"/>
    </source>
</evidence>
<evidence type="ECO:0000256" key="30">
    <source>
        <dbReference type="ARBA" id="ARBA00023176"/>
    </source>
</evidence>
<dbReference type="Gene3D" id="4.10.680.10">
    <property type="entry name" value="Cdc42-like binding domain"/>
    <property type="match status" value="1"/>
</dbReference>
<dbReference type="RefSeq" id="XP_030759866.1">
    <property type="nucleotide sequence ID" value="XM_030904006.1"/>
</dbReference>
<dbReference type="GO" id="GO:0005829">
    <property type="term" value="C:cytosol"/>
    <property type="evidence" value="ECO:0007669"/>
    <property type="project" value="UniProtKB-SubCell"/>
</dbReference>
<evidence type="ECO:0000256" key="1">
    <source>
        <dbReference type="ARBA" id="ARBA00001946"/>
    </source>
</evidence>
<comment type="catalytic activity">
    <reaction evidence="33">
        <text>L-threonyl-[protein] + ATP = O-phospho-L-threonyl-[protein] + ADP + H(+)</text>
        <dbReference type="Rhea" id="RHEA:46608"/>
        <dbReference type="Rhea" id="RHEA-COMP:11060"/>
        <dbReference type="Rhea" id="RHEA-COMP:11605"/>
        <dbReference type="ChEBI" id="CHEBI:15378"/>
        <dbReference type="ChEBI" id="CHEBI:30013"/>
        <dbReference type="ChEBI" id="CHEBI:30616"/>
        <dbReference type="ChEBI" id="CHEBI:61977"/>
        <dbReference type="ChEBI" id="CHEBI:456216"/>
        <dbReference type="EC" id="2.7.11.1"/>
    </reaction>
</comment>
<evidence type="ECO:0000259" key="41">
    <source>
        <dbReference type="PROSITE" id="PS50002"/>
    </source>
</evidence>
<dbReference type="InterPro" id="IPR055175">
    <property type="entry name" value="ACK/TNK-like_SAM"/>
</dbReference>
<dbReference type="Gene3D" id="1.10.510.10">
    <property type="entry name" value="Transferase(Phosphotransferase) domain 1"/>
    <property type="match status" value="1"/>
</dbReference>
<dbReference type="PROSITE" id="PS50002">
    <property type="entry name" value="SH3"/>
    <property type="match status" value="1"/>
</dbReference>
<evidence type="ECO:0000256" key="32">
    <source>
        <dbReference type="ARBA" id="ARBA00023329"/>
    </source>
</evidence>
<dbReference type="InterPro" id="IPR049587">
    <property type="entry name" value="TNK-like_SAM"/>
</dbReference>
<evidence type="ECO:0000256" key="21">
    <source>
        <dbReference type="ARBA" id="ARBA00022741"/>
    </source>
</evidence>
<gene>
    <name evidence="45 46" type="primary">LOC115885186</name>
</gene>
<evidence type="ECO:0000256" key="15">
    <source>
        <dbReference type="ARBA" id="ARBA00022490"/>
    </source>
</evidence>
<keyword evidence="23" id="KW-0418">Kinase</keyword>
<evidence type="ECO:0000259" key="42">
    <source>
        <dbReference type="PROSITE" id="PS50011"/>
    </source>
</evidence>
<dbReference type="FunFam" id="4.10.680.10:FF:000001">
    <property type="entry name" value="activated CDC42 kinase 1 isoform X1"/>
    <property type="match status" value="1"/>
</dbReference>
<dbReference type="PROSITE" id="PS00109">
    <property type="entry name" value="PROTEIN_KINASE_TYR"/>
    <property type="match status" value="1"/>
</dbReference>
<evidence type="ECO:0000256" key="23">
    <source>
        <dbReference type="ARBA" id="ARBA00022777"/>
    </source>
</evidence>
<keyword evidence="24 39" id="KW-0067">ATP-binding</keyword>
<evidence type="ECO:0000256" key="6">
    <source>
        <dbReference type="ARBA" id="ARBA00004236"/>
    </source>
</evidence>
<evidence type="ECO:0000256" key="39">
    <source>
        <dbReference type="PROSITE-ProRule" id="PRU10141"/>
    </source>
</evidence>
<dbReference type="Pfam" id="PF09027">
    <property type="entry name" value="GTPase_binding"/>
    <property type="match status" value="1"/>
</dbReference>
<dbReference type="GO" id="GO:0046872">
    <property type="term" value="F:metal ion binding"/>
    <property type="evidence" value="ECO:0007669"/>
    <property type="project" value="UniProtKB-KW"/>
</dbReference>
<evidence type="ECO:0000256" key="8">
    <source>
        <dbReference type="ARBA" id="ARBA00004536"/>
    </source>
</evidence>
<feature type="domain" description="UBA" evidence="43">
    <location>
        <begin position="1003"/>
        <end position="1044"/>
    </location>
</feature>
<dbReference type="InterPro" id="IPR000719">
    <property type="entry name" value="Prot_kinase_dom"/>
</dbReference>
<dbReference type="CDD" id="cd05040">
    <property type="entry name" value="PTKc_Ack_like"/>
    <property type="match status" value="1"/>
</dbReference>
<dbReference type="FunFam" id="3.30.200.20:FF:000107">
    <property type="entry name" value="Putative activated CDC42 kinase 1"/>
    <property type="match status" value="1"/>
</dbReference>
<keyword evidence="22" id="KW-0967">Endosome</keyword>
<keyword evidence="19" id="KW-0808">Transferase</keyword>
<accession>A0A6J2Y9F5</accession>
<evidence type="ECO:0000256" key="9">
    <source>
        <dbReference type="ARBA" id="ARBA00004600"/>
    </source>
</evidence>
<dbReference type="OrthoDB" id="635774at2759"/>
<keyword evidence="16" id="KW-0723">Serine/threonine-protein kinase</keyword>
<dbReference type="GO" id="GO:0005524">
    <property type="term" value="F:ATP binding"/>
    <property type="evidence" value="ECO:0007669"/>
    <property type="project" value="UniProtKB-UniRule"/>
</dbReference>
<dbReference type="Gene3D" id="3.30.200.20">
    <property type="entry name" value="Phosphorylase Kinase, domain 1"/>
    <property type="match status" value="1"/>
</dbReference>
<dbReference type="PANTHER" id="PTHR24418">
    <property type="entry name" value="TYROSINE-PROTEIN KINASE"/>
    <property type="match status" value="1"/>
</dbReference>
<dbReference type="PRINTS" id="PR00109">
    <property type="entry name" value="TYRKINASE"/>
</dbReference>
<keyword evidence="12 38" id="KW-0728">SH3 domain</keyword>
<evidence type="ECO:0000256" key="22">
    <source>
        <dbReference type="ARBA" id="ARBA00022753"/>
    </source>
</evidence>
<evidence type="ECO:0000259" key="43">
    <source>
        <dbReference type="PROSITE" id="PS50030"/>
    </source>
</evidence>
<evidence type="ECO:0000256" key="38">
    <source>
        <dbReference type="PROSITE-ProRule" id="PRU00192"/>
    </source>
</evidence>
<keyword evidence="44" id="KW-1185">Reference proteome</keyword>
<dbReference type="InterPro" id="IPR015940">
    <property type="entry name" value="UBA"/>
</dbReference>
<dbReference type="EC" id="2.7.11.1" evidence="11"/>
<keyword evidence="20" id="KW-0479">Metal-binding</keyword>
<proteinExistence type="inferred from homology"/>
<evidence type="ECO:0000256" key="26">
    <source>
        <dbReference type="ARBA" id="ARBA00022843"/>
    </source>
</evidence>
<dbReference type="InterPro" id="IPR001245">
    <property type="entry name" value="Ser-Thr/Tyr_kinase_cat_dom"/>
</dbReference>
<comment type="similarity">
    <text evidence="35">Belongs to the protein kinase superfamily. Tyr protein kinase family.</text>
</comment>
<dbReference type="Proteomes" id="UP000504635">
    <property type="component" value="Unplaced"/>
</dbReference>
<keyword evidence="28" id="KW-0472">Membrane</keyword>
<evidence type="ECO:0000256" key="35">
    <source>
        <dbReference type="ARBA" id="ARBA00060742"/>
    </source>
</evidence>
<evidence type="ECO:0000256" key="12">
    <source>
        <dbReference type="ARBA" id="ARBA00022443"/>
    </source>
</evidence>
<dbReference type="GO" id="GO:0006897">
    <property type="term" value="P:endocytosis"/>
    <property type="evidence" value="ECO:0007669"/>
    <property type="project" value="UniProtKB-KW"/>
</dbReference>
<dbReference type="PROSITE" id="PS00107">
    <property type="entry name" value="PROTEIN_KINASE_ATP"/>
    <property type="match status" value="1"/>
</dbReference>
<dbReference type="InterPro" id="IPR050198">
    <property type="entry name" value="Non-receptor_tyrosine_kinases"/>
</dbReference>
<evidence type="ECO:0000256" key="28">
    <source>
        <dbReference type="ARBA" id="ARBA00023136"/>
    </source>
</evidence>
<dbReference type="GO" id="GO:0005768">
    <property type="term" value="C:endosome"/>
    <property type="evidence" value="ECO:0007669"/>
    <property type="project" value="UniProtKB-SubCell"/>
</dbReference>
<dbReference type="InterPro" id="IPR036028">
    <property type="entry name" value="SH3-like_dom_sf"/>
</dbReference>
<keyword evidence="27" id="KW-0965">Cell junction</keyword>
<keyword evidence="25" id="KW-0460">Magnesium</keyword>
<dbReference type="SUPFAM" id="SSF50044">
    <property type="entry name" value="SH3-domain"/>
    <property type="match status" value="1"/>
</dbReference>
<evidence type="ECO:0000256" key="4">
    <source>
        <dbReference type="ARBA" id="ARBA00004177"/>
    </source>
</evidence>
<dbReference type="GeneID" id="115885186"/>
<evidence type="ECO:0000256" key="13">
    <source>
        <dbReference type="ARBA" id="ARBA00022475"/>
    </source>
</evidence>
<evidence type="ECO:0000313" key="45">
    <source>
        <dbReference type="RefSeq" id="XP_030759866.1"/>
    </source>
</evidence>
<dbReference type="PROSITE" id="PS50030">
    <property type="entry name" value="UBA"/>
    <property type="match status" value="1"/>
</dbReference>
<dbReference type="InterPro" id="IPR011009">
    <property type="entry name" value="Kinase-like_dom_sf"/>
</dbReference>
<evidence type="ECO:0000256" key="19">
    <source>
        <dbReference type="ARBA" id="ARBA00022679"/>
    </source>
</evidence>
<sequence length="1044" mass="117448">MEQDGIEWLNDILVDVQLSQFLVPLRDDLQVTRLEHFDYVKPEDLENIGLSKPGARRLLEAVKKKRAQQKKKNLINKLIPVASKTNTNKKFEDSFAINNFTSCLIQESNISLGIKLGDGSFGVVKRGEWTSPTGKLIPVAVKVLKADALNQPGVFEDFIKEVQAMHCLNHQNLIRLYGVVLSQPMMMVTELAPLGSLLDFLRKQCQHTPVSMLCEYATQVAHGMAYLESKRFLHRDLACRNVLLAAVDKVKIGDFGLMRALPQEDDCYVMTEHKKVPFPWCAPESLRYRQFSHASDTWMFGVTVWEMFTFGEDPWVGLIGSEILKKIDKEGERLAQPDACPPAIYAILLQCWAKNPQERPTFAALKEFFRKNVTPIMKALDKQNELDKLKVNEGDEIAIIDGSAELYWWKGQNQRTFDIGLFPRCLVDPMRRKQAEDISKPLDHSFIHTGHGSAFGESWGSPSYIDDMYLKNPMDPPDLMGLKRRPKPSPQLCDRRKSSTKSLNGSLRHSSSEKQFHYKKLKNQESFKCKPQRPPQPDFDTARESILIDVSPTDSKVVLRKTSDKSETRNAISLLDEPIDVPQEFPANGESAWTKDRSSTQTVPPLYQHPPSYYNTSIIEQEPDPFDTSNILSLYSSVSPTPSNHNYHHSNELQNEIMDKIKLYSGVKSTTSSPQTQFVQGDIANRDSHVARSKTVTSPKKGVATEVNAEILAAVASNLTSMKLNDVKAAGTSSLNNSSSNVPHTSPLTAEPTLVPVVSNVGSVPVLPKIQNGTYSNLSDLYAKTSDYSKNSNTNVVQKNDTKSVINKMWLDTNVNNVNGNSNQYRYVVNSEFGEFKSNRRYDPVYQSTASHLYDTPSAFYESTLTYNNLSQSQSTSVYNSVSNLDTNTAQQTYSNYYNAPNNYNDELYHEISENFYSQVPEETLKPHRPAPTKPGDLMGQPLSMQQIQRKIQQGQLSADAERLMTPEYRNSKISQVKQCVPDAGHDECLYALQQTGWDVAQAIKDIKIDTLLKLGLVDRHGCETALQKTNWNVELAASAILDT</sequence>
<evidence type="ECO:0000256" key="24">
    <source>
        <dbReference type="ARBA" id="ARBA00022840"/>
    </source>
</evidence>
<evidence type="ECO:0000256" key="14">
    <source>
        <dbReference type="ARBA" id="ARBA00022481"/>
    </source>
</evidence>
<feature type="compositionally biased region" description="Polar residues" evidence="40">
    <location>
        <begin position="500"/>
        <end position="509"/>
    </location>
</feature>
<dbReference type="InterPro" id="IPR001452">
    <property type="entry name" value="SH3_domain"/>
</dbReference>
<dbReference type="GO" id="GO:0030659">
    <property type="term" value="C:cytoplasmic vesicle membrane"/>
    <property type="evidence" value="ECO:0007669"/>
    <property type="project" value="UniProtKB-SubCell"/>
</dbReference>
<dbReference type="GO" id="GO:0004674">
    <property type="term" value="F:protein serine/threonine kinase activity"/>
    <property type="evidence" value="ECO:0007669"/>
    <property type="project" value="UniProtKB-KW"/>
</dbReference>
<comment type="subcellular location">
    <subcellularLocation>
        <location evidence="8">Cell junction</location>
        <location evidence="8">Adherens junction</location>
    </subcellularLocation>
    <subcellularLocation>
        <location evidence="6">Cell membrane</location>
    </subcellularLocation>
    <subcellularLocation>
        <location evidence="7">Cytoplasm</location>
        <location evidence="7">Cytosol</location>
    </subcellularLocation>
    <subcellularLocation>
        <location evidence="5">Cytoplasmic vesicle membrane</location>
        <topology evidence="5">Peripheral membrane protein</topology>
        <orientation evidence="5">Cytoplasmic side</orientation>
    </subcellularLocation>
    <subcellularLocation>
        <location evidence="3">Cytoplasmic vesicle</location>
        <location evidence="3">Clathrin-coated vesicle</location>
    </subcellularLocation>
    <subcellularLocation>
        <location evidence="4">Endosome</location>
    </subcellularLocation>
    <subcellularLocation>
        <location evidence="9">Membrane</location>
        <location evidence="9">Clathrin-coated pit</location>
    </subcellularLocation>
    <subcellularLocation>
        <location evidence="2">Nucleus</location>
    </subcellularLocation>
</comment>
<dbReference type="InterPro" id="IPR017441">
    <property type="entry name" value="Protein_kinase_ATP_BS"/>
</dbReference>
<dbReference type="RefSeq" id="XP_030759867.1">
    <property type="nucleotide sequence ID" value="XM_030904007.1"/>
</dbReference>
<evidence type="ECO:0000313" key="46">
    <source>
        <dbReference type="RefSeq" id="XP_030759867.1"/>
    </source>
</evidence>
<dbReference type="KEGG" id="soy:115885186"/>
<dbReference type="SMART" id="SM00219">
    <property type="entry name" value="TyrKc"/>
    <property type="match status" value="1"/>
</dbReference>
<dbReference type="GO" id="GO:0005912">
    <property type="term" value="C:adherens junction"/>
    <property type="evidence" value="ECO:0007669"/>
    <property type="project" value="UniProtKB-SubCell"/>
</dbReference>
<keyword evidence="32" id="KW-0968">Cytoplasmic vesicle</keyword>
<evidence type="ECO:0000256" key="36">
    <source>
        <dbReference type="ARBA" id="ARBA00072244"/>
    </source>
</evidence>
<comment type="catalytic activity">
    <reaction evidence="34">
        <text>L-seryl-[protein] + ATP = O-phospho-L-seryl-[protein] + ADP + H(+)</text>
        <dbReference type="Rhea" id="RHEA:17989"/>
        <dbReference type="Rhea" id="RHEA-COMP:9863"/>
        <dbReference type="Rhea" id="RHEA-COMP:11604"/>
        <dbReference type="ChEBI" id="CHEBI:15378"/>
        <dbReference type="ChEBI" id="CHEBI:29999"/>
        <dbReference type="ChEBI" id="CHEBI:30616"/>
        <dbReference type="ChEBI" id="CHEBI:83421"/>
        <dbReference type="ChEBI" id="CHEBI:456216"/>
        <dbReference type="EC" id="2.7.11.1"/>
    </reaction>
</comment>
<dbReference type="AlphaFoldDB" id="A0A6J2Y9F5"/>
<keyword evidence="14" id="KW-0488">Methylation</keyword>
<evidence type="ECO:0000256" key="40">
    <source>
        <dbReference type="SAM" id="MobiDB-lite"/>
    </source>
</evidence>
<feature type="binding site" evidence="39">
    <location>
        <position position="142"/>
    </location>
    <ligand>
        <name>ATP</name>
        <dbReference type="ChEBI" id="CHEBI:30616"/>
    </ligand>
</feature>
<keyword evidence="18" id="KW-0254">Endocytosis</keyword>
<evidence type="ECO:0000313" key="44">
    <source>
        <dbReference type="Proteomes" id="UP000504635"/>
    </source>
</evidence>
<evidence type="ECO:0000256" key="37">
    <source>
        <dbReference type="ARBA" id="ARBA00077194"/>
    </source>
</evidence>
<evidence type="ECO:0000256" key="3">
    <source>
        <dbReference type="ARBA" id="ARBA00004132"/>
    </source>
</evidence>
<dbReference type="EC" id="2.7.10.2" evidence="10"/>
<keyword evidence="31" id="KW-0539">Nucleus</keyword>
<organism evidence="44 45">
    <name type="scientific">Sitophilus oryzae</name>
    <name type="common">Rice weevil</name>
    <name type="synonym">Curculio oryzae</name>
    <dbReference type="NCBI Taxonomy" id="7048"/>
    <lineage>
        <taxon>Eukaryota</taxon>
        <taxon>Metazoa</taxon>
        <taxon>Ecdysozoa</taxon>
        <taxon>Arthropoda</taxon>
        <taxon>Hexapoda</taxon>
        <taxon>Insecta</taxon>
        <taxon>Pterygota</taxon>
        <taxon>Neoptera</taxon>
        <taxon>Endopterygota</taxon>
        <taxon>Coleoptera</taxon>
        <taxon>Polyphaga</taxon>
        <taxon>Cucujiformia</taxon>
        <taxon>Curculionidae</taxon>
        <taxon>Dryophthorinae</taxon>
        <taxon>Sitophilus</taxon>
    </lineage>
</organism>
<keyword evidence="30" id="KW-0168">Coated pit</keyword>
<dbReference type="SUPFAM" id="SSF56112">
    <property type="entry name" value="Protein kinase-like (PK-like)"/>
    <property type="match status" value="1"/>
</dbReference>
<dbReference type="CDD" id="cd09539">
    <property type="entry name" value="SAM_TNK-like"/>
    <property type="match status" value="1"/>
</dbReference>
<keyword evidence="26" id="KW-0832">Ubl conjugation</keyword>
<dbReference type="InterPro" id="IPR020635">
    <property type="entry name" value="Tyr_kinase_cat_dom"/>
</dbReference>
<dbReference type="GO" id="GO:0005634">
    <property type="term" value="C:nucleus"/>
    <property type="evidence" value="ECO:0007669"/>
    <property type="project" value="UniProtKB-SubCell"/>
</dbReference>
<feature type="domain" description="SH3" evidence="41">
    <location>
        <begin position="372"/>
        <end position="432"/>
    </location>
</feature>
<evidence type="ECO:0000256" key="27">
    <source>
        <dbReference type="ARBA" id="ARBA00022949"/>
    </source>
</evidence>
<evidence type="ECO:0000256" key="31">
    <source>
        <dbReference type="ARBA" id="ARBA00023242"/>
    </source>
</evidence>
<dbReference type="InterPro" id="IPR015116">
    <property type="entry name" value="Cdc42-bd-like"/>
</dbReference>
<keyword evidence="17" id="KW-0597">Phosphoprotein</keyword>
<evidence type="ECO:0000256" key="25">
    <source>
        <dbReference type="ARBA" id="ARBA00022842"/>
    </source>
</evidence>
<dbReference type="GO" id="GO:0005905">
    <property type="term" value="C:clathrin-coated pit"/>
    <property type="evidence" value="ECO:0007669"/>
    <property type="project" value="UniProtKB-SubCell"/>
</dbReference>
<dbReference type="GO" id="GO:0030136">
    <property type="term" value="C:clathrin-coated vesicle"/>
    <property type="evidence" value="ECO:0007669"/>
    <property type="project" value="UniProtKB-SubCell"/>
</dbReference>
<evidence type="ECO:0000256" key="10">
    <source>
        <dbReference type="ARBA" id="ARBA00011903"/>
    </source>
</evidence>
<feature type="region of interest" description="Disordered" evidence="40">
    <location>
        <begin position="475"/>
        <end position="517"/>
    </location>
</feature>
<evidence type="ECO:0000256" key="29">
    <source>
        <dbReference type="ARBA" id="ARBA00023137"/>
    </source>
</evidence>
<evidence type="ECO:0000256" key="18">
    <source>
        <dbReference type="ARBA" id="ARBA00022583"/>
    </source>
</evidence>
<evidence type="ECO:0000256" key="33">
    <source>
        <dbReference type="ARBA" id="ARBA00047899"/>
    </source>
</evidence>
<keyword evidence="15" id="KW-0963">Cytoplasm</keyword>
<evidence type="ECO:0000256" key="17">
    <source>
        <dbReference type="ARBA" id="ARBA00022553"/>
    </source>
</evidence>
<dbReference type="GO" id="GO:0002009">
    <property type="term" value="P:morphogenesis of an epithelium"/>
    <property type="evidence" value="ECO:0007669"/>
    <property type="project" value="UniProtKB-ARBA"/>
</dbReference>
<comment type="cofactor">
    <cofactor evidence="1">
        <name>Mg(2+)</name>
        <dbReference type="ChEBI" id="CHEBI:18420"/>
    </cofactor>
</comment>
<dbReference type="FunFam" id="1.10.510.10:FF:000080">
    <property type="entry name" value="Putative activated CDC42 kinase 1"/>
    <property type="match status" value="1"/>
</dbReference>
<evidence type="ECO:0000256" key="16">
    <source>
        <dbReference type="ARBA" id="ARBA00022527"/>
    </source>
</evidence>
<feature type="domain" description="Protein kinase" evidence="42">
    <location>
        <begin position="110"/>
        <end position="369"/>
    </location>
</feature>
<keyword evidence="13" id="KW-1003">Cell membrane</keyword>
<keyword evidence="29" id="KW-0829">Tyrosine-protein kinase</keyword>